<accession>A0AA47LWF1</accession>
<feature type="transmembrane region" description="Helical" evidence="1">
    <location>
        <begin position="20"/>
        <end position="37"/>
    </location>
</feature>
<name>A0AA47LWF1_LACLC</name>
<keyword evidence="1" id="KW-0812">Transmembrane</keyword>
<gene>
    <name evidence="2" type="ORF">LLJM3_03000</name>
</gene>
<sequence>MAPQSTSLPVTGGSSLDETFVEIGATMLALGASIEVLRRKMKKS</sequence>
<dbReference type="EMBL" id="CP015901">
    <property type="protein sequence ID" value="WGL39580.1"/>
    <property type="molecule type" value="Genomic_DNA"/>
</dbReference>
<keyword evidence="1" id="KW-1133">Transmembrane helix</keyword>
<dbReference type="RefSeq" id="WP_011676258.1">
    <property type="nucleotide sequence ID" value="NZ_CP015901.2"/>
</dbReference>
<organism evidence="2 3">
    <name type="scientific">Lactococcus lactis subsp. cremoris</name>
    <name type="common">Streptococcus cremoris</name>
    <dbReference type="NCBI Taxonomy" id="1359"/>
    <lineage>
        <taxon>Bacteria</taxon>
        <taxon>Bacillati</taxon>
        <taxon>Bacillota</taxon>
        <taxon>Bacilli</taxon>
        <taxon>Lactobacillales</taxon>
        <taxon>Streptococcaceae</taxon>
        <taxon>Lactococcus</taxon>
    </lineage>
</organism>
<proteinExistence type="predicted"/>
<reference evidence="2 3" key="1">
    <citation type="journal article" date="2017" name="BMC Genomics">
        <title>Comparative and functional genomics of the Lactococcus lactis taxon; insights into evolution and niche adaptation.</title>
        <authorList>
            <person name="Kelleher P."/>
            <person name="Bottacini F."/>
            <person name="Mahony J."/>
            <person name="Kilcawley K.N."/>
            <person name="van Sinderen D."/>
        </authorList>
    </citation>
    <scope>NUCLEOTIDE SEQUENCE [LARGE SCALE GENOMIC DNA]</scope>
    <source>
        <strain evidence="2 3">JM3</strain>
    </source>
</reference>
<keyword evidence="1" id="KW-0472">Membrane</keyword>
<evidence type="ECO:0000256" key="1">
    <source>
        <dbReference type="SAM" id="Phobius"/>
    </source>
</evidence>
<dbReference type="AlphaFoldDB" id="A0AA47LWF1"/>
<evidence type="ECO:0000313" key="3">
    <source>
        <dbReference type="Proteomes" id="UP000192161"/>
    </source>
</evidence>
<protein>
    <submittedName>
        <fullName evidence="2">Uncharacterized protein</fullName>
    </submittedName>
</protein>
<dbReference type="Proteomes" id="UP000192161">
    <property type="component" value="Chromosome"/>
</dbReference>
<evidence type="ECO:0000313" key="2">
    <source>
        <dbReference type="EMBL" id="WGL39580.1"/>
    </source>
</evidence>